<reference evidence="3" key="1">
    <citation type="submission" date="2021-01" db="EMBL/GenBank/DDBJ databases">
        <authorList>
            <person name="Corre E."/>
            <person name="Pelletier E."/>
            <person name="Niang G."/>
            <person name="Scheremetjew M."/>
            <person name="Finn R."/>
            <person name="Kale V."/>
            <person name="Holt S."/>
            <person name="Cochrane G."/>
            <person name="Meng A."/>
            <person name="Brown T."/>
            <person name="Cohen L."/>
        </authorList>
    </citation>
    <scope>NUCLEOTIDE SEQUENCE</scope>
    <source>
        <strain evidence="3">379</strain>
    </source>
</reference>
<evidence type="ECO:0000313" key="3">
    <source>
        <dbReference type="EMBL" id="CAE0545960.1"/>
    </source>
</evidence>
<dbReference type="GO" id="GO:0008721">
    <property type="term" value="F:D-serine ammonia-lyase activity"/>
    <property type="evidence" value="ECO:0007669"/>
    <property type="project" value="TreeGrafter"/>
</dbReference>
<evidence type="ECO:0000259" key="1">
    <source>
        <dbReference type="Pfam" id="PF01168"/>
    </source>
</evidence>
<dbReference type="SUPFAM" id="SSF51419">
    <property type="entry name" value="PLP-binding barrel"/>
    <property type="match status" value="1"/>
</dbReference>
<dbReference type="PANTHER" id="PTHR28004:SF2">
    <property type="entry name" value="D-SERINE DEHYDRATASE"/>
    <property type="match status" value="1"/>
</dbReference>
<evidence type="ECO:0000313" key="2">
    <source>
        <dbReference type="EMBL" id="CAE0545958.1"/>
    </source>
</evidence>
<sequence length="210" mass="21860">MLITDVVTPALVLDLARTQRNAAAMVAAVGGRAAIRIHGKALKSSALARYLGLKHVCAQTVVEAECMVRGGCTDVLLTNQLVGKDKLHRLALLAATPSLRLGVLVDSRCQIEALSAAAETRGVEIDAYVEVDAGQNRCGVSAPEAALALASAISASGRLRFGGLHCYHGGIQHVRSAEERRRRVLEGPVARAAAAAALLRRGGCISALPS</sequence>
<dbReference type="AlphaFoldDB" id="A0A6V2QAN2"/>
<dbReference type="InterPro" id="IPR029066">
    <property type="entry name" value="PLP-binding_barrel"/>
</dbReference>
<dbReference type="Pfam" id="PF01168">
    <property type="entry name" value="Ala_racemase_N"/>
    <property type="match status" value="1"/>
</dbReference>
<gene>
    <name evidence="2" type="ORF">EHUX00137_LOCUS15275</name>
    <name evidence="3" type="ORF">EHUX00137_LOCUS15276</name>
</gene>
<feature type="domain" description="Alanine racemase N-terminal" evidence="1">
    <location>
        <begin position="14"/>
        <end position="171"/>
    </location>
</feature>
<protein>
    <recommendedName>
        <fullName evidence="1">Alanine racemase N-terminal domain-containing protein</fullName>
    </recommendedName>
</protein>
<dbReference type="EMBL" id="HBIR01020142">
    <property type="protein sequence ID" value="CAE0545960.1"/>
    <property type="molecule type" value="Transcribed_RNA"/>
</dbReference>
<proteinExistence type="predicted"/>
<dbReference type="GO" id="GO:0036088">
    <property type="term" value="P:D-serine catabolic process"/>
    <property type="evidence" value="ECO:0007669"/>
    <property type="project" value="TreeGrafter"/>
</dbReference>
<accession>A0A6V2QAN2</accession>
<dbReference type="InterPro" id="IPR001608">
    <property type="entry name" value="Ala_racemase_N"/>
</dbReference>
<name>A0A6V2QAN2_EMIHU</name>
<dbReference type="PANTHER" id="PTHR28004">
    <property type="entry name" value="ZGC:162816-RELATED"/>
    <property type="match status" value="1"/>
</dbReference>
<dbReference type="Gene3D" id="3.20.20.10">
    <property type="entry name" value="Alanine racemase"/>
    <property type="match status" value="1"/>
</dbReference>
<organism evidence="3">
    <name type="scientific">Emiliania huxleyi</name>
    <name type="common">Coccolithophore</name>
    <name type="synonym">Pontosphaera huxleyi</name>
    <dbReference type="NCBI Taxonomy" id="2903"/>
    <lineage>
        <taxon>Eukaryota</taxon>
        <taxon>Haptista</taxon>
        <taxon>Haptophyta</taxon>
        <taxon>Prymnesiophyceae</taxon>
        <taxon>Isochrysidales</taxon>
        <taxon>Noelaerhabdaceae</taxon>
        <taxon>Emiliania</taxon>
    </lineage>
</organism>
<dbReference type="EMBL" id="HBIR01020140">
    <property type="protein sequence ID" value="CAE0545958.1"/>
    <property type="molecule type" value="Transcribed_RNA"/>
</dbReference>
<dbReference type="InterPro" id="IPR051466">
    <property type="entry name" value="D-amino_acid_metab_enzyme"/>
</dbReference>